<dbReference type="RefSeq" id="WP_123253390.1">
    <property type="nucleotide sequence ID" value="NZ_RJLR01000049.1"/>
</dbReference>
<evidence type="ECO:0000313" key="1">
    <source>
        <dbReference type="EMBL" id="RNM02393.1"/>
    </source>
</evidence>
<gene>
    <name evidence="1" type="ORF">EF878_20195</name>
</gene>
<sequence length="118" mass="12838">MKKDDADVAVVTDSFSRIPNHGYLIWTGEFKNGTAISAVLCDGSICTEKNKGGRAVALIDRKKPLEVENDELTVKEMLFLINALMDALIGASADINKKVTPEQMSKALRALDSLTRKG</sequence>
<organism evidence="1 2">
    <name type="scientific">Dickeya undicola</name>
    <dbReference type="NCBI Taxonomy" id="1577887"/>
    <lineage>
        <taxon>Bacteria</taxon>
        <taxon>Pseudomonadati</taxon>
        <taxon>Pseudomonadota</taxon>
        <taxon>Gammaproteobacteria</taxon>
        <taxon>Enterobacterales</taxon>
        <taxon>Pectobacteriaceae</taxon>
        <taxon>Dickeya</taxon>
    </lineage>
</organism>
<reference evidence="1 2" key="1">
    <citation type="submission" date="2018-11" db="EMBL/GenBank/DDBJ databases">
        <title>Characterization of surface water Dickeya isolates.</title>
        <authorList>
            <person name="Van Gijsegem F."/>
            <person name="Pedron J."/>
        </authorList>
    </citation>
    <scope>NUCLEOTIDE SEQUENCE [LARGE SCALE GENOMIC DNA]</scope>
    <source>
        <strain evidence="1 2">FVG1-MFV-O17</strain>
    </source>
</reference>
<comment type="caution">
    <text evidence="1">The sequence shown here is derived from an EMBL/GenBank/DDBJ whole genome shotgun (WGS) entry which is preliminary data.</text>
</comment>
<dbReference type="AlphaFoldDB" id="A0A3N0FQJ7"/>
<name>A0A3N0FQJ7_9GAMM</name>
<accession>A0A3N0FQJ7</accession>
<protein>
    <submittedName>
        <fullName evidence="1">Uncharacterized protein</fullName>
    </submittedName>
</protein>
<dbReference type="Proteomes" id="UP000276061">
    <property type="component" value="Unassembled WGS sequence"/>
</dbReference>
<dbReference type="EMBL" id="RJLR01000049">
    <property type="protein sequence ID" value="RNM02393.1"/>
    <property type="molecule type" value="Genomic_DNA"/>
</dbReference>
<proteinExistence type="predicted"/>
<evidence type="ECO:0000313" key="2">
    <source>
        <dbReference type="Proteomes" id="UP000276061"/>
    </source>
</evidence>